<feature type="compositionally biased region" description="Basic and acidic residues" evidence="1">
    <location>
        <begin position="259"/>
        <end position="277"/>
    </location>
</feature>
<comment type="caution">
    <text evidence="2">The sequence shown here is derived from an EMBL/GenBank/DDBJ whole genome shotgun (WGS) entry which is preliminary data.</text>
</comment>
<proteinExistence type="predicted"/>
<feature type="region of interest" description="Disordered" evidence="1">
    <location>
        <begin position="475"/>
        <end position="499"/>
    </location>
</feature>
<organism evidence="2 3">
    <name type="scientific">Culex pipiens pipiens</name>
    <name type="common">Northern house mosquito</name>
    <dbReference type="NCBI Taxonomy" id="38569"/>
    <lineage>
        <taxon>Eukaryota</taxon>
        <taxon>Metazoa</taxon>
        <taxon>Ecdysozoa</taxon>
        <taxon>Arthropoda</taxon>
        <taxon>Hexapoda</taxon>
        <taxon>Insecta</taxon>
        <taxon>Pterygota</taxon>
        <taxon>Neoptera</taxon>
        <taxon>Endopterygota</taxon>
        <taxon>Diptera</taxon>
        <taxon>Nematocera</taxon>
        <taxon>Culicoidea</taxon>
        <taxon>Culicidae</taxon>
        <taxon>Culicinae</taxon>
        <taxon>Culicini</taxon>
        <taxon>Culex</taxon>
        <taxon>Culex</taxon>
    </lineage>
</organism>
<feature type="region of interest" description="Disordered" evidence="1">
    <location>
        <begin position="155"/>
        <end position="183"/>
    </location>
</feature>
<reference evidence="2 3" key="1">
    <citation type="submission" date="2024-05" db="EMBL/GenBank/DDBJ databases">
        <title>Culex pipiens pipiens assembly and annotation.</title>
        <authorList>
            <person name="Alout H."/>
            <person name="Durand T."/>
        </authorList>
    </citation>
    <scope>NUCLEOTIDE SEQUENCE [LARGE SCALE GENOMIC DNA]</scope>
    <source>
        <strain evidence="2">HA-2024</strain>
        <tissue evidence="2">Whole body</tissue>
    </source>
</reference>
<accession>A0ABD1DCM8</accession>
<gene>
    <name evidence="2" type="ORF">pipiens_002539</name>
</gene>
<dbReference type="AlphaFoldDB" id="A0ABD1DCM8"/>
<feature type="region of interest" description="Disordered" evidence="1">
    <location>
        <begin position="118"/>
        <end position="138"/>
    </location>
</feature>
<sequence>MMDPSTVVPSGEMDFSAFVLDLNQSPKIDCTAGTGTESHRCYAPESRLSAEFENKMQKLITNFDLDDDLGMPAMRFSDPEPVLNDELDGTILADRDYPIESLDTTVDNEDDPLNLTADDCDDSGDAGCSSDEQQQESRSLSLSYSISHAQENFSQYSQSTGLSKRYDSPCSYEDDRESEGTNFDKLDDWSDLISDLHNNNNNNTSVDAANREFKEYLDDFLGKDQQNGGSTSGIGTSEDGTSDTKEPESSCEEEQQTAAEKRNKDSRPDTPALERKAKGQHNYLDYRDPGLADFDDDAMMQGAVDDNSNVVLMTTTTDGVGVFREQGISVKRKMCEDKEDCERRLELIVEKFQKTDIVPDRGQHARLLDEQTFTRWCQIDSTPTPALTPSCMDADAENQTDDEKLVMLDGEEDATDSPVATTPTNPRNMQRLFRTLAKEEDGLGQADETLEQQLASESDSQLFTKQRYLKKLAGKMDPAQPVAGSSRKTLKLPLMKQQQ</sequence>
<evidence type="ECO:0000256" key="1">
    <source>
        <dbReference type="SAM" id="MobiDB-lite"/>
    </source>
</evidence>
<name>A0ABD1DCM8_CULPP</name>
<evidence type="ECO:0000313" key="2">
    <source>
        <dbReference type="EMBL" id="KAL1397348.1"/>
    </source>
</evidence>
<dbReference type="Proteomes" id="UP001562425">
    <property type="component" value="Unassembled WGS sequence"/>
</dbReference>
<keyword evidence="3" id="KW-1185">Reference proteome</keyword>
<feature type="compositionally biased region" description="Polar residues" evidence="1">
    <location>
        <begin position="224"/>
        <end position="239"/>
    </location>
</feature>
<feature type="compositionally biased region" description="Low complexity" evidence="1">
    <location>
        <begin position="125"/>
        <end position="138"/>
    </location>
</feature>
<evidence type="ECO:0000313" key="3">
    <source>
        <dbReference type="Proteomes" id="UP001562425"/>
    </source>
</evidence>
<protein>
    <submittedName>
        <fullName evidence="2">Uncharacterized protein</fullName>
    </submittedName>
</protein>
<feature type="region of interest" description="Disordered" evidence="1">
    <location>
        <begin position="221"/>
        <end position="285"/>
    </location>
</feature>
<dbReference type="EMBL" id="JBEHCU010006343">
    <property type="protein sequence ID" value="KAL1397348.1"/>
    <property type="molecule type" value="Genomic_DNA"/>
</dbReference>